<evidence type="ECO:0000313" key="3">
    <source>
        <dbReference type="Proteomes" id="UP000271554"/>
    </source>
</evidence>
<keyword evidence="1" id="KW-1133">Transmembrane helix</keyword>
<evidence type="ECO:0000256" key="1">
    <source>
        <dbReference type="SAM" id="Phobius"/>
    </source>
</evidence>
<keyword evidence="1" id="KW-0472">Membrane</keyword>
<feature type="transmembrane region" description="Helical" evidence="1">
    <location>
        <begin position="111"/>
        <end position="130"/>
    </location>
</feature>
<dbReference type="OrthoDB" id="5420022at2"/>
<feature type="transmembrane region" description="Helical" evidence="1">
    <location>
        <begin position="166"/>
        <end position="187"/>
    </location>
</feature>
<gene>
    <name evidence="2" type="ORF">DWB77_00206</name>
</gene>
<evidence type="ECO:0000313" key="2">
    <source>
        <dbReference type="EMBL" id="AYG78099.1"/>
    </source>
</evidence>
<organism evidence="2 3">
    <name type="scientific">Streptomyces hundungensis</name>
    <dbReference type="NCBI Taxonomy" id="1077946"/>
    <lineage>
        <taxon>Bacteria</taxon>
        <taxon>Bacillati</taxon>
        <taxon>Actinomycetota</taxon>
        <taxon>Actinomycetes</taxon>
        <taxon>Kitasatosporales</taxon>
        <taxon>Streptomycetaceae</taxon>
        <taxon>Streptomyces</taxon>
    </lineage>
</organism>
<dbReference type="RefSeq" id="WP_120719444.1">
    <property type="nucleotide sequence ID" value="NZ_CP032698.1"/>
</dbReference>
<dbReference type="Proteomes" id="UP000271554">
    <property type="component" value="Chromosome"/>
</dbReference>
<reference evidence="2 3" key="1">
    <citation type="submission" date="2018-10" db="EMBL/GenBank/DDBJ databases">
        <title>Relationship between Morphology and Antimicrobial Activity in Streptomyces.</title>
        <authorList>
            <person name="Kang H.J."/>
            <person name="Kim S.B."/>
        </authorList>
    </citation>
    <scope>NUCLEOTIDE SEQUENCE [LARGE SCALE GENOMIC DNA]</scope>
    <source>
        <strain evidence="2 3">BH38</strain>
    </source>
</reference>
<keyword evidence="1" id="KW-0812">Transmembrane</keyword>
<feature type="transmembrane region" description="Helical" evidence="1">
    <location>
        <begin position="6"/>
        <end position="27"/>
    </location>
</feature>
<dbReference type="AlphaFoldDB" id="A0A387H4H4"/>
<feature type="transmembrane region" description="Helical" evidence="1">
    <location>
        <begin position="215"/>
        <end position="233"/>
    </location>
</feature>
<dbReference type="EMBL" id="CP032698">
    <property type="protein sequence ID" value="AYG78099.1"/>
    <property type="molecule type" value="Genomic_DNA"/>
</dbReference>
<proteinExistence type="predicted"/>
<protein>
    <submittedName>
        <fullName evidence="2">Uncharacterized protein</fullName>
    </submittedName>
</protein>
<feature type="transmembrane region" description="Helical" evidence="1">
    <location>
        <begin position="79"/>
        <end position="99"/>
    </location>
</feature>
<keyword evidence="3" id="KW-1185">Reference proteome</keyword>
<sequence>MVQVDAFWAYAIGAGCALAGAEQLRLATGDTIRQRAVRAGRLTAVLLFMGLLFTPMGMWLAIRFPGWETMYTAQELPPWGLALFSAGITASTALGYLCVHRLLRDDRVWAASLQLLGAYVGVFIVLLHGWDGSGLHRFLAPAPQPSFSSEPTPGAHELMTWLRSSIASSLLLMALVFLPALLWLNAWAHTGDVRDRSAPWAPGVRLPGLRGVRRMVVIILGPCLVLAVAAHLAVTECGVLFGGLLWSAAAGLTLHPRGPLAGHCRRIVLPSVHGPRCADALSPPPAPVATAAPRAATRP</sequence>
<accession>A0A387H4H4</accession>
<name>A0A387H4H4_9ACTN</name>
<feature type="transmembrane region" description="Helical" evidence="1">
    <location>
        <begin position="39"/>
        <end position="59"/>
    </location>
</feature>
<dbReference type="KEGG" id="shun:DWB77_00206"/>